<name>A0A1Y6D2J3_9GAMM</name>
<sequence length="72" mass="8331">MTLLARRLYLAWLRNRRDKARAAAKLHHGQALDALYMEHLRSQEAFELDRAIRRLEQGTSGPEPAPRATRAH</sequence>
<gene>
    <name evidence="1" type="ORF">SAMN02949497_1905</name>
</gene>
<proteinExistence type="predicted"/>
<dbReference type="AlphaFoldDB" id="A0A1Y6D2J3"/>
<reference evidence="1 2" key="1">
    <citation type="submission" date="2016-12" db="EMBL/GenBank/DDBJ databases">
        <authorList>
            <person name="Song W.-J."/>
            <person name="Kurnit D.M."/>
        </authorList>
    </citation>
    <scope>NUCLEOTIDE SEQUENCE [LARGE SCALE GENOMIC DNA]</scope>
    <source>
        <strain evidence="1 2">175</strain>
    </source>
</reference>
<keyword evidence="2" id="KW-1185">Reference proteome</keyword>
<dbReference type="STRING" id="1760988.SAMN02949497_1905"/>
<dbReference type="Proteomes" id="UP000192923">
    <property type="component" value="Unassembled WGS sequence"/>
</dbReference>
<organism evidence="1 2">
    <name type="scientific">Methylomagnum ishizawai</name>
    <dbReference type="NCBI Taxonomy" id="1760988"/>
    <lineage>
        <taxon>Bacteria</taxon>
        <taxon>Pseudomonadati</taxon>
        <taxon>Pseudomonadota</taxon>
        <taxon>Gammaproteobacteria</taxon>
        <taxon>Methylococcales</taxon>
        <taxon>Methylococcaceae</taxon>
        <taxon>Methylomagnum</taxon>
    </lineage>
</organism>
<dbReference type="EMBL" id="FXAM01000001">
    <property type="protein sequence ID" value="SMF94584.1"/>
    <property type="molecule type" value="Genomic_DNA"/>
</dbReference>
<protein>
    <submittedName>
        <fullName evidence="1">Uncharacterized protein</fullName>
    </submittedName>
</protein>
<accession>A0A1Y6D2J3</accession>
<evidence type="ECO:0000313" key="1">
    <source>
        <dbReference type="EMBL" id="SMF94584.1"/>
    </source>
</evidence>
<dbReference type="RefSeq" id="WP_085212076.1">
    <property type="nucleotide sequence ID" value="NZ_FXAM01000001.1"/>
</dbReference>
<evidence type="ECO:0000313" key="2">
    <source>
        <dbReference type="Proteomes" id="UP000192923"/>
    </source>
</evidence>